<name>A0A9W5ATE0_CAMHY</name>
<organism evidence="1 2">
    <name type="scientific">Campylobacter hyointestinalis subsp. hyointestinalis</name>
    <dbReference type="NCBI Taxonomy" id="91352"/>
    <lineage>
        <taxon>Bacteria</taxon>
        <taxon>Pseudomonadati</taxon>
        <taxon>Campylobacterota</taxon>
        <taxon>Epsilonproteobacteria</taxon>
        <taxon>Campylobacterales</taxon>
        <taxon>Campylobacteraceae</taxon>
        <taxon>Campylobacter</taxon>
    </lineage>
</organism>
<gene>
    <name evidence="1" type="ORF">ERS739220_01622</name>
</gene>
<proteinExistence type="predicted"/>
<dbReference type="Proteomes" id="UP000052257">
    <property type="component" value="Unassembled WGS sequence"/>
</dbReference>
<dbReference type="RefSeq" id="WP_277934058.1">
    <property type="nucleotide sequence ID" value="NZ_FAUT01000001.1"/>
</dbReference>
<dbReference type="EMBL" id="FAUW01000004">
    <property type="protein sequence ID" value="CUU85717.1"/>
    <property type="molecule type" value="Genomic_DNA"/>
</dbReference>
<sequence>MIAISFNTVFENIMKDPGPKKEYKALALEFELKRQLIKARIDSKMTHKFS</sequence>
<evidence type="ECO:0000313" key="1">
    <source>
        <dbReference type="EMBL" id="CUU85717.1"/>
    </source>
</evidence>
<evidence type="ECO:0000313" key="2">
    <source>
        <dbReference type="Proteomes" id="UP000052257"/>
    </source>
</evidence>
<dbReference type="AlphaFoldDB" id="A0A9W5ATE0"/>
<accession>A0A9W5ATE0</accession>
<reference evidence="1 2" key="1">
    <citation type="submission" date="2015-11" db="EMBL/GenBank/DDBJ databases">
        <authorList>
            <consortium name="Pathogen Informatics"/>
        </authorList>
    </citation>
    <scope>NUCLEOTIDE SEQUENCE [LARGE SCALE GENOMIC DNA]</scope>
    <source>
        <strain evidence="1 2">006A-0191</strain>
    </source>
</reference>
<protein>
    <submittedName>
        <fullName evidence="1">Uncharacterized protein</fullName>
    </submittedName>
</protein>
<comment type="caution">
    <text evidence="1">The sequence shown here is derived from an EMBL/GenBank/DDBJ whole genome shotgun (WGS) entry which is preliminary data.</text>
</comment>